<feature type="domain" description="Zn(2)-C6 fungal-type" evidence="2">
    <location>
        <begin position="45"/>
        <end position="77"/>
    </location>
</feature>
<dbReference type="CDD" id="cd00067">
    <property type="entry name" value="GAL4"/>
    <property type="match status" value="1"/>
</dbReference>
<evidence type="ECO:0000256" key="1">
    <source>
        <dbReference type="SAM" id="MobiDB-lite"/>
    </source>
</evidence>
<dbReference type="GO" id="GO:0000981">
    <property type="term" value="F:DNA-binding transcription factor activity, RNA polymerase II-specific"/>
    <property type="evidence" value="ECO:0007669"/>
    <property type="project" value="InterPro"/>
</dbReference>
<dbReference type="InterPro" id="IPR001138">
    <property type="entry name" value="Zn2Cys6_DnaBD"/>
</dbReference>
<accession>A0A1X6MMQ8</accession>
<dbReference type="GeneID" id="36322905"/>
<dbReference type="RefSeq" id="XP_024334266.1">
    <property type="nucleotide sequence ID" value="XM_024477955.1"/>
</dbReference>
<dbReference type="OrthoDB" id="5419315at2759"/>
<sequence>MMFESEVHSRRQGREPPRGPETTVPVVDDPSGKTRASAEETTKRGCWSCRLRRVKCDGQSSTPGESCANCRRRHIECIGWGPKRPASTRDKEAVSAYKAEMKKNSASAGLLRGQARSARSVRHSSMLISSSTMSGSRVQSDNDEQ</sequence>
<dbReference type="EMBL" id="KZ110608">
    <property type="protein sequence ID" value="OSX57472.1"/>
    <property type="molecule type" value="Genomic_DNA"/>
</dbReference>
<dbReference type="STRING" id="670580.A0A1X6MMQ8"/>
<name>A0A1X6MMQ8_9APHY</name>
<dbReference type="AlphaFoldDB" id="A0A1X6MMQ8"/>
<evidence type="ECO:0000259" key="2">
    <source>
        <dbReference type="PROSITE" id="PS50048"/>
    </source>
</evidence>
<feature type="region of interest" description="Disordered" evidence="1">
    <location>
        <begin position="1"/>
        <end position="39"/>
    </location>
</feature>
<organism evidence="3 4">
    <name type="scientific">Postia placenta MAD-698-R-SB12</name>
    <dbReference type="NCBI Taxonomy" id="670580"/>
    <lineage>
        <taxon>Eukaryota</taxon>
        <taxon>Fungi</taxon>
        <taxon>Dikarya</taxon>
        <taxon>Basidiomycota</taxon>
        <taxon>Agaricomycotina</taxon>
        <taxon>Agaricomycetes</taxon>
        <taxon>Polyporales</taxon>
        <taxon>Adustoporiaceae</taxon>
        <taxon>Rhodonia</taxon>
    </lineage>
</organism>
<evidence type="ECO:0000313" key="4">
    <source>
        <dbReference type="Proteomes" id="UP000194127"/>
    </source>
</evidence>
<dbReference type="InterPro" id="IPR036864">
    <property type="entry name" value="Zn2-C6_fun-type_DNA-bd_sf"/>
</dbReference>
<dbReference type="SMART" id="SM00066">
    <property type="entry name" value="GAL4"/>
    <property type="match status" value="1"/>
</dbReference>
<reference evidence="3 4" key="1">
    <citation type="submission" date="2017-04" db="EMBL/GenBank/DDBJ databases">
        <title>Genome Sequence of the Model Brown-Rot Fungus Postia placenta SB12.</title>
        <authorList>
            <consortium name="DOE Joint Genome Institute"/>
            <person name="Gaskell J."/>
            <person name="Kersten P."/>
            <person name="Larrondo L.F."/>
            <person name="Canessa P."/>
            <person name="Martinez D."/>
            <person name="Hibbett D."/>
            <person name="Schmoll M."/>
            <person name="Kubicek C.P."/>
            <person name="Martinez A.T."/>
            <person name="Yadav J."/>
            <person name="Master E."/>
            <person name="Magnuson J.K."/>
            <person name="James T."/>
            <person name="Yaver D."/>
            <person name="Berka R."/>
            <person name="Labutti K."/>
            <person name="Lipzen A."/>
            <person name="Aerts A."/>
            <person name="Barry K."/>
            <person name="Henrissat B."/>
            <person name="Blanchette R."/>
            <person name="Grigoriev I."/>
            <person name="Cullen D."/>
        </authorList>
    </citation>
    <scope>NUCLEOTIDE SEQUENCE [LARGE SCALE GENOMIC DNA]</scope>
    <source>
        <strain evidence="3 4">MAD-698-R-SB12</strain>
    </source>
</reference>
<feature type="region of interest" description="Disordered" evidence="1">
    <location>
        <begin position="102"/>
        <end position="145"/>
    </location>
</feature>
<dbReference type="Gene3D" id="4.10.240.10">
    <property type="entry name" value="Zn(2)-C6 fungal-type DNA-binding domain"/>
    <property type="match status" value="1"/>
</dbReference>
<dbReference type="Proteomes" id="UP000194127">
    <property type="component" value="Unassembled WGS sequence"/>
</dbReference>
<gene>
    <name evidence="3" type="ORF">POSPLADRAFT_1041672</name>
</gene>
<dbReference type="SUPFAM" id="SSF57701">
    <property type="entry name" value="Zn2/Cys6 DNA-binding domain"/>
    <property type="match status" value="1"/>
</dbReference>
<feature type="compositionally biased region" description="Basic and acidic residues" evidence="1">
    <location>
        <begin position="1"/>
        <end position="18"/>
    </location>
</feature>
<proteinExistence type="predicted"/>
<dbReference type="GO" id="GO:0008270">
    <property type="term" value="F:zinc ion binding"/>
    <property type="evidence" value="ECO:0007669"/>
    <property type="project" value="InterPro"/>
</dbReference>
<protein>
    <recommendedName>
        <fullName evidence="2">Zn(2)-C6 fungal-type domain-containing protein</fullName>
    </recommendedName>
</protein>
<feature type="compositionally biased region" description="Low complexity" evidence="1">
    <location>
        <begin position="124"/>
        <end position="136"/>
    </location>
</feature>
<dbReference type="PROSITE" id="PS50048">
    <property type="entry name" value="ZN2_CY6_FUNGAL_2"/>
    <property type="match status" value="1"/>
</dbReference>
<evidence type="ECO:0000313" key="3">
    <source>
        <dbReference type="EMBL" id="OSX57472.1"/>
    </source>
</evidence>
<feature type="compositionally biased region" description="Basic and acidic residues" evidence="1">
    <location>
        <begin position="30"/>
        <end position="39"/>
    </location>
</feature>
<keyword evidence="4" id="KW-1185">Reference proteome</keyword>
<dbReference type="PROSITE" id="PS00463">
    <property type="entry name" value="ZN2_CY6_FUNGAL_1"/>
    <property type="match status" value="1"/>
</dbReference>
<dbReference type="Pfam" id="PF00172">
    <property type="entry name" value="Zn_clus"/>
    <property type="match status" value="1"/>
</dbReference>